<organism evidence="2 3">
    <name type="scientific">Trichomonas vaginalis (strain ATCC PRA-98 / G3)</name>
    <dbReference type="NCBI Taxonomy" id="412133"/>
    <lineage>
        <taxon>Eukaryota</taxon>
        <taxon>Metamonada</taxon>
        <taxon>Parabasalia</taxon>
        <taxon>Trichomonadida</taxon>
        <taxon>Trichomonadidae</taxon>
        <taxon>Trichomonas</taxon>
    </lineage>
</organism>
<feature type="region of interest" description="Disordered" evidence="1">
    <location>
        <begin position="112"/>
        <end position="150"/>
    </location>
</feature>
<keyword evidence="3" id="KW-1185">Reference proteome</keyword>
<gene>
    <name evidence="2" type="ORF">TVAG_152280</name>
</gene>
<dbReference type="VEuPathDB" id="TrichDB:TVAG_152280"/>
<sequence>MLYGRYNYNEEEAMRNAIQESIENQQMQEILPPGYGQPVETPVDAKVNRLLYAIDRTKAKIDQLMKYDITKTMKATSSPKKKTPPPPLSSSAQIRNEQDRKYRLAELEALRRQEEEEEEANEQYEDDNLHSPTAHTEGEENQEQGEPSVIEEPVSQIPSQNDSIIIMKVQINCQKLTFTYPSSTKGEVVYQAVFDHMQPTSNSMTFDSLQILDPIGKLLERNKTLAEQNIRNKTLFFVR</sequence>
<dbReference type="KEGG" id="tva:4757113"/>
<proteinExistence type="predicted"/>
<protein>
    <submittedName>
        <fullName evidence="2">Uncharacterized protein</fullName>
    </submittedName>
</protein>
<dbReference type="VEuPathDB" id="TrichDB:TVAGG3_0858380"/>
<dbReference type="InParanoid" id="A2F704"/>
<evidence type="ECO:0000256" key="1">
    <source>
        <dbReference type="SAM" id="MobiDB-lite"/>
    </source>
</evidence>
<reference evidence="2" key="2">
    <citation type="journal article" date="2007" name="Science">
        <title>Draft genome sequence of the sexually transmitted pathogen Trichomonas vaginalis.</title>
        <authorList>
            <person name="Carlton J.M."/>
            <person name="Hirt R.P."/>
            <person name="Silva J.C."/>
            <person name="Delcher A.L."/>
            <person name="Schatz M."/>
            <person name="Zhao Q."/>
            <person name="Wortman J.R."/>
            <person name="Bidwell S.L."/>
            <person name="Alsmark U.C.M."/>
            <person name="Besteiro S."/>
            <person name="Sicheritz-Ponten T."/>
            <person name="Noel C.J."/>
            <person name="Dacks J.B."/>
            <person name="Foster P.G."/>
            <person name="Simillion C."/>
            <person name="Van de Peer Y."/>
            <person name="Miranda-Saavedra D."/>
            <person name="Barton G.J."/>
            <person name="Westrop G.D."/>
            <person name="Mueller S."/>
            <person name="Dessi D."/>
            <person name="Fiori P.L."/>
            <person name="Ren Q."/>
            <person name="Paulsen I."/>
            <person name="Zhang H."/>
            <person name="Bastida-Corcuera F.D."/>
            <person name="Simoes-Barbosa A."/>
            <person name="Brown M.T."/>
            <person name="Hayes R.D."/>
            <person name="Mukherjee M."/>
            <person name="Okumura C.Y."/>
            <person name="Schneider R."/>
            <person name="Smith A.J."/>
            <person name="Vanacova S."/>
            <person name="Villalvazo M."/>
            <person name="Haas B.J."/>
            <person name="Pertea M."/>
            <person name="Feldblyum T.V."/>
            <person name="Utterback T.R."/>
            <person name="Shu C.L."/>
            <person name="Osoegawa K."/>
            <person name="de Jong P.J."/>
            <person name="Hrdy I."/>
            <person name="Horvathova L."/>
            <person name="Zubacova Z."/>
            <person name="Dolezal P."/>
            <person name="Malik S.B."/>
            <person name="Logsdon J.M. Jr."/>
            <person name="Henze K."/>
            <person name="Gupta A."/>
            <person name="Wang C.C."/>
            <person name="Dunne R.L."/>
            <person name="Upcroft J.A."/>
            <person name="Upcroft P."/>
            <person name="White O."/>
            <person name="Salzberg S.L."/>
            <person name="Tang P."/>
            <person name="Chiu C.-H."/>
            <person name="Lee Y.-S."/>
            <person name="Embley T.M."/>
            <person name="Coombs G.H."/>
            <person name="Mottram J.C."/>
            <person name="Tachezy J."/>
            <person name="Fraser-Liggett C.M."/>
            <person name="Johnson P.J."/>
        </authorList>
    </citation>
    <scope>NUCLEOTIDE SEQUENCE [LARGE SCALE GENOMIC DNA]</scope>
    <source>
        <strain evidence="2">G3</strain>
    </source>
</reference>
<evidence type="ECO:0000313" key="2">
    <source>
        <dbReference type="EMBL" id="EAX99309.1"/>
    </source>
</evidence>
<reference evidence="2" key="1">
    <citation type="submission" date="2006-10" db="EMBL/GenBank/DDBJ databases">
        <authorList>
            <person name="Amadeo P."/>
            <person name="Zhao Q."/>
            <person name="Wortman J."/>
            <person name="Fraser-Liggett C."/>
            <person name="Carlton J."/>
        </authorList>
    </citation>
    <scope>NUCLEOTIDE SEQUENCE</scope>
    <source>
        <strain evidence="2">G3</strain>
    </source>
</reference>
<accession>A2F704</accession>
<name>A2F704_TRIV3</name>
<dbReference type="AlphaFoldDB" id="A2F704"/>
<feature type="region of interest" description="Disordered" evidence="1">
    <location>
        <begin position="72"/>
        <end position="98"/>
    </location>
</feature>
<evidence type="ECO:0000313" key="3">
    <source>
        <dbReference type="Proteomes" id="UP000001542"/>
    </source>
</evidence>
<feature type="compositionally biased region" description="Acidic residues" evidence="1">
    <location>
        <begin position="115"/>
        <end position="126"/>
    </location>
</feature>
<dbReference type="EMBL" id="DS113642">
    <property type="protein sequence ID" value="EAX99309.1"/>
    <property type="molecule type" value="Genomic_DNA"/>
</dbReference>
<dbReference type="Proteomes" id="UP000001542">
    <property type="component" value="Unassembled WGS sequence"/>
</dbReference>